<evidence type="ECO:0000313" key="2">
    <source>
        <dbReference type="Proteomes" id="UP000188605"/>
    </source>
</evidence>
<name>A0ACC8XCZ8_9FIRM</name>
<accession>A0ACC8XCZ8</accession>
<sequence length="497" mass="52204">MLENILMGLVNTFSPINLTLCVLGVAIGIIFGALPGFSATMGVAVFVPFSYVLQPQGALLILSGIYCGGVYGGCIPAVLLGIPGTPASAPTAFEGRALTARGESGKALMLATLGSTIGGVISSIALLLFAPVLALIAMEVGAPEQVMIAIFGLSVVCMLSEGNMIKGMLVGAVSLLLATIGQDPVLGFPRYTFGMYQLIGGLSVVPVLIGLFSMPEVFAMLEKPLGKITEVNSVNKMKISIKDLTSNAVNSFRSAIFGVVIGIIPAAGPDIASFLAYNEAKKASKKPEEFGNGSIEGIIAAESANNGVTGGSLIPLLTLAVPGSAPAAIFLGAMIIHGLRPGPLLFTQNAEDVYTLLVGFLIINILIFFIGCFFCKIAGKILLIPKTILAITIIFLSIVGSFSIQQNMFDVIVMFIAGIIGYIMTKNNFPLSPVALALLLGPMLEESLMLTGVMFDGNYLMMFTRPLTIIFAILTLISVVYPIIKKKFIKTNHMCDM</sequence>
<protein>
    <submittedName>
        <fullName evidence="1">Uncharacterized protein</fullName>
    </submittedName>
</protein>
<proteinExistence type="predicted"/>
<gene>
    <name evidence="1" type="ORF">AN396_05460</name>
</gene>
<evidence type="ECO:0000313" key="1">
    <source>
        <dbReference type="EMBL" id="ONI40628.1"/>
    </source>
</evidence>
<organism evidence="1 2">
    <name type="scientific">Candidatus Epulonipiscium fishelsonii</name>
    <dbReference type="NCBI Taxonomy" id="77094"/>
    <lineage>
        <taxon>Bacteria</taxon>
        <taxon>Bacillati</taxon>
        <taxon>Bacillota</taxon>
        <taxon>Clostridia</taxon>
        <taxon>Lachnospirales</taxon>
        <taxon>Lachnospiraceae</taxon>
        <taxon>Candidatus Epulonipiscium</taxon>
    </lineage>
</organism>
<reference evidence="1" key="1">
    <citation type="submission" date="2016-08" db="EMBL/GenBank/DDBJ databases">
        <authorList>
            <person name="Ngugi D.K."/>
            <person name="Miyake S."/>
            <person name="Stingl U."/>
        </authorList>
    </citation>
    <scope>NUCLEOTIDE SEQUENCE</scope>
    <source>
        <strain evidence="1">SCG-B11WGA-EpuloA1</strain>
    </source>
</reference>
<dbReference type="Proteomes" id="UP000188605">
    <property type="component" value="Unassembled WGS sequence"/>
</dbReference>
<dbReference type="EMBL" id="LJDB01000047">
    <property type="protein sequence ID" value="ONI40628.1"/>
    <property type="molecule type" value="Genomic_DNA"/>
</dbReference>
<comment type="caution">
    <text evidence="1">The sequence shown here is derived from an EMBL/GenBank/DDBJ whole genome shotgun (WGS) entry which is preliminary data.</text>
</comment>
<keyword evidence="2" id="KW-1185">Reference proteome</keyword>